<dbReference type="InterPro" id="IPR036907">
    <property type="entry name" value="5'-Nucleotdase_C_sf"/>
</dbReference>
<protein>
    <recommendedName>
        <fullName evidence="1">5'-Nucleotidase C-terminal domain-containing protein</fullName>
    </recommendedName>
</protein>
<dbReference type="InterPro" id="IPR008334">
    <property type="entry name" value="5'-Nucleotdase_C"/>
</dbReference>
<name>X0VET6_9ZZZZ</name>
<dbReference type="SUPFAM" id="SSF55816">
    <property type="entry name" value="5'-nucleotidase (syn. UDP-sugar hydrolase), C-terminal domain"/>
    <property type="match status" value="1"/>
</dbReference>
<evidence type="ECO:0000313" key="2">
    <source>
        <dbReference type="EMBL" id="GAG09767.1"/>
    </source>
</evidence>
<sequence>IHIGNTLIVEAGSYTKYLGKLEIYVEKRKVSLRNYQLIPIDDTIPKNEAIQAILNDYISIIDKEILNPMGLASESPLAETGFDLTRQAELINESNLGDLVADAMRFAIDRSEPEDSVDFIFQPTGFIRDDVHAGIVKTSDVFRIVPLGIGPDMEPGYPLVSFYLNAHEIKRTLEISTYLSSSRGRGYFFQVSGLRFWYNPLRSIFRKVTRIERWDGAVNQYVPVETWNTKSLYKVGTNLLLVDILPLIRRYIPWLAIILKDKE</sequence>
<dbReference type="SUPFAM" id="SSF56300">
    <property type="entry name" value="Metallo-dependent phosphatases"/>
    <property type="match status" value="1"/>
</dbReference>
<dbReference type="PANTHER" id="PTHR11575">
    <property type="entry name" value="5'-NUCLEOTIDASE-RELATED"/>
    <property type="match status" value="1"/>
</dbReference>
<dbReference type="EMBL" id="BARS01029891">
    <property type="protein sequence ID" value="GAG09767.1"/>
    <property type="molecule type" value="Genomic_DNA"/>
</dbReference>
<gene>
    <name evidence="2" type="ORF">S01H1_46668</name>
</gene>
<dbReference type="InterPro" id="IPR029052">
    <property type="entry name" value="Metallo-depent_PP-like"/>
</dbReference>
<organism evidence="2">
    <name type="scientific">marine sediment metagenome</name>
    <dbReference type="NCBI Taxonomy" id="412755"/>
    <lineage>
        <taxon>unclassified sequences</taxon>
        <taxon>metagenomes</taxon>
        <taxon>ecological metagenomes</taxon>
    </lineage>
</organism>
<dbReference type="AlphaFoldDB" id="X0VET6"/>
<dbReference type="PANTHER" id="PTHR11575:SF24">
    <property type="entry name" value="5'-NUCLEOTIDASE"/>
    <property type="match status" value="1"/>
</dbReference>
<dbReference type="Gene3D" id="3.60.21.10">
    <property type="match status" value="1"/>
</dbReference>
<feature type="domain" description="5'-Nucleotidase C-terminal" evidence="1">
    <location>
        <begin position="81"/>
        <end position="225"/>
    </location>
</feature>
<feature type="non-terminal residue" evidence="2">
    <location>
        <position position="263"/>
    </location>
</feature>
<dbReference type="Pfam" id="PF02872">
    <property type="entry name" value="5_nucleotid_C"/>
    <property type="match status" value="1"/>
</dbReference>
<feature type="non-terminal residue" evidence="2">
    <location>
        <position position="1"/>
    </location>
</feature>
<evidence type="ECO:0000259" key="1">
    <source>
        <dbReference type="Pfam" id="PF02872"/>
    </source>
</evidence>
<dbReference type="GO" id="GO:0009166">
    <property type="term" value="P:nucleotide catabolic process"/>
    <property type="evidence" value="ECO:0007669"/>
    <property type="project" value="InterPro"/>
</dbReference>
<proteinExistence type="predicted"/>
<comment type="caution">
    <text evidence="2">The sequence shown here is derived from an EMBL/GenBank/DDBJ whole genome shotgun (WGS) entry which is preliminary data.</text>
</comment>
<accession>X0VET6</accession>
<reference evidence="2" key="1">
    <citation type="journal article" date="2014" name="Front. Microbiol.">
        <title>High frequency of phylogenetically diverse reductive dehalogenase-homologous genes in deep subseafloor sedimentary metagenomes.</title>
        <authorList>
            <person name="Kawai M."/>
            <person name="Futagami T."/>
            <person name="Toyoda A."/>
            <person name="Takaki Y."/>
            <person name="Nishi S."/>
            <person name="Hori S."/>
            <person name="Arai W."/>
            <person name="Tsubouchi T."/>
            <person name="Morono Y."/>
            <person name="Uchiyama I."/>
            <person name="Ito T."/>
            <person name="Fujiyama A."/>
            <person name="Inagaki F."/>
            <person name="Takami H."/>
        </authorList>
    </citation>
    <scope>NUCLEOTIDE SEQUENCE</scope>
    <source>
        <strain evidence="2">Expedition CK06-06</strain>
    </source>
</reference>
<dbReference type="GO" id="GO:0016787">
    <property type="term" value="F:hydrolase activity"/>
    <property type="evidence" value="ECO:0007669"/>
    <property type="project" value="InterPro"/>
</dbReference>
<dbReference type="InterPro" id="IPR006179">
    <property type="entry name" value="5_nucleotidase/apyrase"/>
</dbReference>
<dbReference type="Gene3D" id="3.90.780.10">
    <property type="entry name" value="5'-Nucleotidase, C-terminal domain"/>
    <property type="match status" value="1"/>
</dbReference>